<evidence type="ECO:0000256" key="4">
    <source>
        <dbReference type="PROSITE-ProRule" id="PRU00433"/>
    </source>
</evidence>
<dbReference type="InterPro" id="IPR011429">
    <property type="entry name" value="Cyt_c_Planctomycete-type"/>
</dbReference>
<keyword evidence="2 4" id="KW-0479">Metal-binding</keyword>
<dbReference type="PROSITE" id="PS51007">
    <property type="entry name" value="CYTC"/>
    <property type="match status" value="1"/>
</dbReference>
<evidence type="ECO:0000313" key="8">
    <source>
        <dbReference type="EMBL" id="QDV70020.1"/>
    </source>
</evidence>
<dbReference type="AlphaFoldDB" id="A0A518JWU0"/>
<dbReference type="PROSITE" id="PS50022">
    <property type="entry name" value="FA58C_3"/>
    <property type="match status" value="1"/>
</dbReference>
<dbReference type="InterPro" id="IPR009056">
    <property type="entry name" value="Cyt_c-like_dom"/>
</dbReference>
<dbReference type="SUPFAM" id="SSF46626">
    <property type="entry name" value="Cytochrome c"/>
    <property type="match status" value="1"/>
</dbReference>
<name>A0A518JWU0_9BACT</name>
<keyword evidence="9" id="KW-1185">Reference proteome</keyword>
<feature type="signal peptide" evidence="5">
    <location>
        <begin position="1"/>
        <end position="30"/>
    </location>
</feature>
<dbReference type="PANTHER" id="PTHR35889:SF3">
    <property type="entry name" value="F-BOX DOMAIN-CONTAINING PROTEIN"/>
    <property type="match status" value="1"/>
</dbReference>
<evidence type="ECO:0000256" key="1">
    <source>
        <dbReference type="ARBA" id="ARBA00022617"/>
    </source>
</evidence>
<dbReference type="SUPFAM" id="SSF49785">
    <property type="entry name" value="Galactose-binding domain-like"/>
    <property type="match status" value="1"/>
</dbReference>
<evidence type="ECO:0000256" key="2">
    <source>
        <dbReference type="ARBA" id="ARBA00022723"/>
    </source>
</evidence>
<evidence type="ECO:0000256" key="5">
    <source>
        <dbReference type="SAM" id="SignalP"/>
    </source>
</evidence>
<proteinExistence type="predicted"/>
<gene>
    <name evidence="8" type="ORF">Poly24_37390</name>
</gene>
<dbReference type="InterPro" id="IPR022655">
    <property type="entry name" value="DUF1553"/>
</dbReference>
<protein>
    <submittedName>
        <fullName evidence="8">F5/8 type C domain protein</fullName>
    </submittedName>
</protein>
<evidence type="ECO:0000313" key="9">
    <source>
        <dbReference type="Proteomes" id="UP000315082"/>
    </source>
</evidence>
<dbReference type="Pfam" id="PF07635">
    <property type="entry name" value="PSCyt1"/>
    <property type="match status" value="1"/>
</dbReference>
<dbReference type="InterPro" id="IPR011444">
    <property type="entry name" value="DUF1549"/>
</dbReference>
<feature type="domain" description="F5/8 type C" evidence="6">
    <location>
        <begin position="400"/>
        <end position="560"/>
    </location>
</feature>
<evidence type="ECO:0000259" key="7">
    <source>
        <dbReference type="PROSITE" id="PS51007"/>
    </source>
</evidence>
<dbReference type="InterPro" id="IPR008979">
    <property type="entry name" value="Galactose-bd-like_sf"/>
</dbReference>
<keyword evidence="1 4" id="KW-0349">Heme</keyword>
<dbReference type="EMBL" id="CP036348">
    <property type="protein sequence ID" value="QDV70020.1"/>
    <property type="molecule type" value="Genomic_DNA"/>
</dbReference>
<reference evidence="8 9" key="1">
    <citation type="submission" date="2019-02" db="EMBL/GenBank/DDBJ databases">
        <title>Deep-cultivation of Planctomycetes and their phenomic and genomic characterization uncovers novel biology.</title>
        <authorList>
            <person name="Wiegand S."/>
            <person name="Jogler M."/>
            <person name="Boedeker C."/>
            <person name="Pinto D."/>
            <person name="Vollmers J."/>
            <person name="Rivas-Marin E."/>
            <person name="Kohn T."/>
            <person name="Peeters S.H."/>
            <person name="Heuer A."/>
            <person name="Rast P."/>
            <person name="Oberbeckmann S."/>
            <person name="Bunk B."/>
            <person name="Jeske O."/>
            <person name="Meyerdierks A."/>
            <person name="Storesund J.E."/>
            <person name="Kallscheuer N."/>
            <person name="Luecker S."/>
            <person name="Lage O.M."/>
            <person name="Pohl T."/>
            <person name="Merkel B.J."/>
            <person name="Hornburger P."/>
            <person name="Mueller R.-W."/>
            <person name="Bruemmer F."/>
            <person name="Labrenz M."/>
            <person name="Spormann A.M."/>
            <person name="Op den Camp H."/>
            <person name="Overmann J."/>
            <person name="Amann R."/>
            <person name="Jetten M.S.M."/>
            <person name="Mascher T."/>
            <person name="Medema M.H."/>
            <person name="Devos D.P."/>
            <person name="Kaster A.-K."/>
            <person name="Ovreas L."/>
            <person name="Rohde M."/>
            <person name="Galperin M.Y."/>
            <person name="Jogler C."/>
        </authorList>
    </citation>
    <scope>NUCLEOTIDE SEQUENCE [LARGE SCALE GENOMIC DNA]</scope>
    <source>
        <strain evidence="8 9">Poly24</strain>
    </source>
</reference>
<keyword evidence="5" id="KW-0732">Signal</keyword>
<dbReference type="InterPro" id="IPR000421">
    <property type="entry name" value="FA58C"/>
</dbReference>
<dbReference type="GO" id="GO:0046872">
    <property type="term" value="F:metal ion binding"/>
    <property type="evidence" value="ECO:0007669"/>
    <property type="project" value="UniProtKB-KW"/>
</dbReference>
<feature type="chain" id="PRO_5021696592" evidence="5">
    <location>
        <begin position="31"/>
        <end position="990"/>
    </location>
</feature>
<dbReference type="Gene3D" id="1.10.760.10">
    <property type="entry name" value="Cytochrome c-like domain"/>
    <property type="match status" value="1"/>
</dbReference>
<dbReference type="Pfam" id="PF07583">
    <property type="entry name" value="PSCyt2"/>
    <property type="match status" value="1"/>
</dbReference>
<accession>A0A518JWU0</accession>
<dbReference type="KEGG" id="rcf:Poly24_37390"/>
<feature type="domain" description="Cytochrome c" evidence="7">
    <location>
        <begin position="26"/>
        <end position="120"/>
    </location>
</feature>
<evidence type="ECO:0000259" key="6">
    <source>
        <dbReference type="PROSITE" id="PS50022"/>
    </source>
</evidence>
<dbReference type="GO" id="GO:0009055">
    <property type="term" value="F:electron transfer activity"/>
    <property type="evidence" value="ECO:0007669"/>
    <property type="project" value="InterPro"/>
</dbReference>
<dbReference type="Proteomes" id="UP000315082">
    <property type="component" value="Chromosome"/>
</dbReference>
<sequence precursor="true">MLLLTKDRIAFGWSLAAAVGLSFAAASARADDNFFENRVAPLLSQRCLSCHAGDSAKGGFSIAESDTFFADGFVEPGESAASHLIALITPQGSKAEMPKDADPLSSEEIATIAEWIDAGAQWPKGFVLQEALVDDFNWWSFQPLARPPIPPQSDPWAKSPIDQFVLEKLREKGLTHSPPADRRTLIRRLTYDLTGLPPTPAEVAQFVADPDPNAYENLVDRLLDSKHYGERWARHWLDVAKYADSNGYDKDKLRPNAWPYRDYVIRSFNEDKPYTRFVQEQIAGDVLFPGTADGMLGLGFIAAGPWDFIGHVEVSEAKLDGKVARNLDRDDMVSGVLNTFCSVTVQCARCHNHKFDPITQQQYYGLQAVFAAVDRADRTFDSEPQVAQQRVQLQRQLADARSLQKSVDDAIVAAGGSELAELSQKIETLNKRSKPIKVDEHGYHSAIVANQDSEKWVEVELPEEVTASQIVLHACEDDFNKIGAGFGFPKRFKLEAADDAGNWTTIHDATAGDFPNPGLMPVAYAIANQPVRRVRITATRLAERKSDFIFALAELEVFAGNQNVATGATVQSLDSIEAPIRWRRQNLTDGKWPRMEDPDVPRQIQEATVKRDAILAAVTTPELVTRREDATRKIAKAEAALAALPPQQIVYAAATDFQPQGNFKPTGGKPREVFVLHRGEVALPGDPAVPGVIPLASDSQWQFDPTLSESERRAQLAAWLTDPEHPLVWRSIVNRIWQYHFGQGIVATPNDFGRMGAEPTHPELLDWLAVEFRDGGQSMKTMHRMIVTSNTYQQASDDIVANSTVDGSNQYLWRSNRRRLSAEEVRDSILSVSGSLDETMGGPGFYLFALEKTAHSPHFEYHKFDPADKRSHRRSIYRFIARSQPNPFLTTLDCADSSQSTPRRNETLTSLQALSLLNNKFNLVMSQAFAKRLETESGTLPEQVTLAMQLLAQRSPTAEEREDLVEYAKTHGLQNLCRILLNLSEFVFVD</sequence>
<dbReference type="Pfam" id="PF07587">
    <property type="entry name" value="PSD1"/>
    <property type="match status" value="1"/>
</dbReference>
<evidence type="ECO:0000256" key="3">
    <source>
        <dbReference type="ARBA" id="ARBA00023004"/>
    </source>
</evidence>
<dbReference type="Gene3D" id="2.60.120.260">
    <property type="entry name" value="Galactose-binding domain-like"/>
    <property type="match status" value="1"/>
</dbReference>
<dbReference type="PANTHER" id="PTHR35889">
    <property type="entry name" value="CYCLOINULO-OLIGOSACCHARIDE FRUCTANOTRANSFERASE-RELATED"/>
    <property type="match status" value="1"/>
</dbReference>
<keyword evidence="3 4" id="KW-0408">Iron</keyword>
<organism evidence="8 9">
    <name type="scientific">Rosistilla carotiformis</name>
    <dbReference type="NCBI Taxonomy" id="2528017"/>
    <lineage>
        <taxon>Bacteria</taxon>
        <taxon>Pseudomonadati</taxon>
        <taxon>Planctomycetota</taxon>
        <taxon>Planctomycetia</taxon>
        <taxon>Pirellulales</taxon>
        <taxon>Pirellulaceae</taxon>
        <taxon>Rosistilla</taxon>
    </lineage>
</organism>
<dbReference type="GO" id="GO:0020037">
    <property type="term" value="F:heme binding"/>
    <property type="evidence" value="ECO:0007669"/>
    <property type="project" value="InterPro"/>
</dbReference>
<dbReference type="InterPro" id="IPR036909">
    <property type="entry name" value="Cyt_c-like_dom_sf"/>
</dbReference>